<dbReference type="Proteomes" id="UP000199597">
    <property type="component" value="Chromosome I"/>
</dbReference>
<evidence type="ECO:0000256" key="2">
    <source>
        <dbReference type="ARBA" id="ARBA00006143"/>
    </source>
</evidence>
<sequence>MDIGFLSAFIGGALALLSPCAALLLPAFFGSTVGAGPRLLLHGLIFYIGMLLVLIPLGMGAGSLGMLFTTHRAVIVVTASVVLIALGALQFLGFGFDPARMLPGADSARNRAASATGWMKTFLLGATSGVAGMCAGPILGAVLTLAAARGDIMAGGAMLAIYGAGMVAPLLVIAALWRRMGPRMRTVLRGRSFRFLGRDFHTASMITSALMVAVGIIFWTTNGLVSVHSPISTTTLSAMQESVGAFSSPIVDVITVIAIAAITIGLWFFVSRRKLRTTLTGSDSAADSDNVTDADKSARADTASARRRQQSSTEAPEDL</sequence>
<reference evidence="10" key="1">
    <citation type="submission" date="2016-10" db="EMBL/GenBank/DDBJ databases">
        <authorList>
            <person name="Varghese N."/>
            <person name="Submissions S."/>
        </authorList>
    </citation>
    <scope>NUCLEOTIDE SEQUENCE [LARGE SCALE GENOMIC DNA]</scope>
    <source>
        <strain evidence="10">DSM 23676</strain>
    </source>
</reference>
<proteinExistence type="inferred from homology"/>
<feature type="region of interest" description="Disordered" evidence="6">
    <location>
        <begin position="281"/>
        <end position="319"/>
    </location>
</feature>
<dbReference type="Pfam" id="PF02683">
    <property type="entry name" value="DsbD_TM"/>
    <property type="match status" value="1"/>
</dbReference>
<feature type="transmembrane region" description="Helical" evidence="7">
    <location>
        <begin position="117"/>
        <end position="146"/>
    </location>
</feature>
<evidence type="ECO:0000256" key="6">
    <source>
        <dbReference type="SAM" id="MobiDB-lite"/>
    </source>
</evidence>
<dbReference type="GO" id="GO:0016020">
    <property type="term" value="C:membrane"/>
    <property type="evidence" value="ECO:0007669"/>
    <property type="project" value="UniProtKB-SubCell"/>
</dbReference>
<evidence type="ECO:0000256" key="4">
    <source>
        <dbReference type="ARBA" id="ARBA00022989"/>
    </source>
</evidence>
<dbReference type="InterPro" id="IPR051790">
    <property type="entry name" value="Cytochrome_c-biogenesis_DsbD"/>
</dbReference>
<feature type="compositionally biased region" description="Polar residues" evidence="6">
    <location>
        <begin position="281"/>
        <end position="291"/>
    </location>
</feature>
<evidence type="ECO:0000313" key="9">
    <source>
        <dbReference type="EMBL" id="SDS20111.1"/>
    </source>
</evidence>
<feature type="domain" description="Cytochrome C biogenesis protein transmembrane" evidence="8">
    <location>
        <begin position="6"/>
        <end position="184"/>
    </location>
</feature>
<keyword evidence="10" id="KW-1185">Reference proteome</keyword>
<dbReference type="PANTHER" id="PTHR31272">
    <property type="entry name" value="CYTOCHROME C-TYPE BIOGENESIS PROTEIN HI_1454-RELATED"/>
    <property type="match status" value="1"/>
</dbReference>
<accession>A0A1H1Q9B3</accession>
<organism evidence="9 10">
    <name type="scientific">Brevibacterium siliguriense</name>
    <dbReference type="NCBI Taxonomy" id="1136497"/>
    <lineage>
        <taxon>Bacteria</taxon>
        <taxon>Bacillati</taxon>
        <taxon>Actinomycetota</taxon>
        <taxon>Actinomycetes</taxon>
        <taxon>Micrococcales</taxon>
        <taxon>Brevibacteriaceae</taxon>
        <taxon>Brevibacterium</taxon>
    </lineage>
</organism>
<evidence type="ECO:0000256" key="7">
    <source>
        <dbReference type="SAM" id="Phobius"/>
    </source>
</evidence>
<feature type="transmembrane region" description="Helical" evidence="7">
    <location>
        <begin position="152"/>
        <end position="177"/>
    </location>
</feature>
<feature type="transmembrane region" description="Helical" evidence="7">
    <location>
        <begin position="39"/>
        <end position="61"/>
    </location>
</feature>
<feature type="transmembrane region" description="Helical" evidence="7">
    <location>
        <begin position="6"/>
        <end position="27"/>
    </location>
</feature>
<dbReference type="RefSeq" id="WP_092011210.1">
    <property type="nucleotide sequence ID" value="NZ_LT629766.1"/>
</dbReference>
<keyword evidence="4 7" id="KW-1133">Transmembrane helix</keyword>
<feature type="transmembrane region" description="Helical" evidence="7">
    <location>
        <begin position="73"/>
        <end position="96"/>
    </location>
</feature>
<protein>
    <submittedName>
        <fullName evidence="9">Cytochrome c biogenesis protein CcdA</fullName>
    </submittedName>
</protein>
<evidence type="ECO:0000259" key="8">
    <source>
        <dbReference type="Pfam" id="PF02683"/>
    </source>
</evidence>
<dbReference type="STRING" id="1136497.SAMN04489752_1196"/>
<evidence type="ECO:0000256" key="1">
    <source>
        <dbReference type="ARBA" id="ARBA00004141"/>
    </source>
</evidence>
<comment type="subcellular location">
    <subcellularLocation>
        <location evidence="1">Membrane</location>
        <topology evidence="1">Multi-pass membrane protein</topology>
    </subcellularLocation>
</comment>
<dbReference type="GO" id="GO:0017004">
    <property type="term" value="P:cytochrome complex assembly"/>
    <property type="evidence" value="ECO:0007669"/>
    <property type="project" value="InterPro"/>
</dbReference>
<dbReference type="EMBL" id="LT629766">
    <property type="protein sequence ID" value="SDS20111.1"/>
    <property type="molecule type" value="Genomic_DNA"/>
</dbReference>
<comment type="similarity">
    <text evidence="2">Belongs to the DsbD family.</text>
</comment>
<dbReference type="OrthoDB" id="4332145at2"/>
<name>A0A1H1Q9B3_9MICO</name>
<dbReference type="PANTHER" id="PTHR31272:SF4">
    <property type="entry name" value="CYTOCHROME C-TYPE BIOGENESIS PROTEIN HI_1454-RELATED"/>
    <property type="match status" value="1"/>
</dbReference>
<feature type="transmembrane region" description="Helical" evidence="7">
    <location>
        <begin position="198"/>
        <end position="219"/>
    </location>
</feature>
<gene>
    <name evidence="9" type="ORF">SAMN04489752_1196</name>
</gene>
<feature type="transmembrane region" description="Helical" evidence="7">
    <location>
        <begin position="250"/>
        <end position="270"/>
    </location>
</feature>
<evidence type="ECO:0000313" key="10">
    <source>
        <dbReference type="Proteomes" id="UP000199597"/>
    </source>
</evidence>
<keyword evidence="3 7" id="KW-0812">Transmembrane</keyword>
<evidence type="ECO:0000256" key="5">
    <source>
        <dbReference type="ARBA" id="ARBA00023136"/>
    </source>
</evidence>
<dbReference type="InterPro" id="IPR003834">
    <property type="entry name" value="Cyt_c_assmbl_TM_dom"/>
</dbReference>
<keyword evidence="5 7" id="KW-0472">Membrane</keyword>
<evidence type="ECO:0000256" key="3">
    <source>
        <dbReference type="ARBA" id="ARBA00022692"/>
    </source>
</evidence>
<dbReference type="AlphaFoldDB" id="A0A1H1Q9B3"/>